<dbReference type="InterPro" id="IPR019734">
    <property type="entry name" value="TPR_rpt"/>
</dbReference>
<sequence>MAYKGMSLRAKRKRQQKIVFWFLTIALSVGLIGSSVMWSAGDGGTKTPDNKNQQQSYNPEQELNELEKSAKSSPQDVDVLGKLALAYEQNNMPEQALRTYEKIVAIDPKNIEAATFLMKKYYYAGGYDEAEKYAKQLLALEPDNQDVHYFYGFILADGKKNYRAGIAQLEECVRLAKTGPDVQVYKETIKDWQSKLEQKQQ</sequence>
<proteinExistence type="predicted"/>
<organism evidence="3 4">
    <name type="scientific">Desulfofarcimen acetoxidans (strain ATCC 49208 / DSM 771 / KCTC 5769 / VKM B-1644 / 5575)</name>
    <name type="common">Desulfotomaculum acetoxidans</name>
    <dbReference type="NCBI Taxonomy" id="485916"/>
    <lineage>
        <taxon>Bacteria</taxon>
        <taxon>Bacillati</taxon>
        <taxon>Bacillota</taxon>
        <taxon>Clostridia</taxon>
        <taxon>Eubacteriales</taxon>
        <taxon>Peptococcaceae</taxon>
        <taxon>Desulfofarcimen</taxon>
    </lineage>
</organism>
<dbReference type="eggNOG" id="COG4235">
    <property type="taxonomic scope" value="Bacteria"/>
</dbReference>
<dbReference type="AlphaFoldDB" id="C8VVG8"/>
<dbReference type="InterPro" id="IPR011990">
    <property type="entry name" value="TPR-like_helical_dom_sf"/>
</dbReference>
<accession>C8VVG8</accession>
<dbReference type="Pfam" id="PF13432">
    <property type="entry name" value="TPR_16"/>
    <property type="match status" value="1"/>
</dbReference>
<keyword evidence="4" id="KW-1185">Reference proteome</keyword>
<dbReference type="KEGG" id="dae:Dtox_0070"/>
<evidence type="ECO:0000256" key="2">
    <source>
        <dbReference type="SAM" id="Phobius"/>
    </source>
</evidence>
<feature type="repeat" description="TPR" evidence="1">
    <location>
        <begin position="77"/>
        <end position="110"/>
    </location>
</feature>
<evidence type="ECO:0000313" key="3">
    <source>
        <dbReference type="EMBL" id="ACV61033.1"/>
    </source>
</evidence>
<dbReference type="HOGENOM" id="CLU_094894_1_1_9"/>
<gene>
    <name evidence="3" type="ordered locus">Dtox_0070</name>
</gene>
<dbReference type="Pfam" id="PF14559">
    <property type="entry name" value="TPR_19"/>
    <property type="match status" value="1"/>
</dbReference>
<keyword evidence="2" id="KW-1133">Transmembrane helix</keyword>
<dbReference type="SUPFAM" id="SSF48452">
    <property type="entry name" value="TPR-like"/>
    <property type="match status" value="1"/>
</dbReference>
<keyword evidence="1" id="KW-0802">TPR repeat</keyword>
<feature type="repeat" description="TPR" evidence="1">
    <location>
        <begin position="111"/>
        <end position="144"/>
    </location>
</feature>
<evidence type="ECO:0000313" key="4">
    <source>
        <dbReference type="Proteomes" id="UP000002217"/>
    </source>
</evidence>
<dbReference type="Proteomes" id="UP000002217">
    <property type="component" value="Chromosome"/>
</dbReference>
<reference evidence="3 4" key="1">
    <citation type="journal article" date="2009" name="Stand. Genomic Sci.">
        <title>Complete genome sequence of Desulfotomaculum acetoxidans type strain (5575).</title>
        <authorList>
            <person name="Spring S."/>
            <person name="Lapidus A."/>
            <person name="Schroder M."/>
            <person name="Gleim D."/>
            <person name="Sims D."/>
            <person name="Meincke L."/>
            <person name="Glavina Del Rio T."/>
            <person name="Tice H."/>
            <person name="Copeland A."/>
            <person name="Cheng J.F."/>
            <person name="Lucas S."/>
            <person name="Chen F."/>
            <person name="Nolan M."/>
            <person name="Bruce D."/>
            <person name="Goodwin L."/>
            <person name="Pitluck S."/>
            <person name="Ivanova N."/>
            <person name="Mavromatis K."/>
            <person name="Mikhailova N."/>
            <person name="Pati A."/>
            <person name="Chen A."/>
            <person name="Palaniappan K."/>
            <person name="Land M."/>
            <person name="Hauser L."/>
            <person name="Chang Y.J."/>
            <person name="Jeffries C.D."/>
            <person name="Chain P."/>
            <person name="Saunders E."/>
            <person name="Brettin T."/>
            <person name="Detter J.C."/>
            <person name="Goker M."/>
            <person name="Bristow J."/>
            <person name="Eisen J.A."/>
            <person name="Markowitz V."/>
            <person name="Hugenholtz P."/>
            <person name="Kyrpides N.C."/>
            <person name="Klenk H.P."/>
            <person name="Han C."/>
        </authorList>
    </citation>
    <scope>NUCLEOTIDE SEQUENCE [LARGE SCALE GENOMIC DNA]</scope>
    <source>
        <strain evidence="4">ATCC 49208 / DSM 771 / VKM B-1644</strain>
    </source>
</reference>
<keyword evidence="2" id="KW-0812">Transmembrane</keyword>
<feature type="transmembrane region" description="Helical" evidence="2">
    <location>
        <begin position="20"/>
        <end position="41"/>
    </location>
</feature>
<evidence type="ECO:0000256" key="1">
    <source>
        <dbReference type="PROSITE-ProRule" id="PRU00339"/>
    </source>
</evidence>
<dbReference type="Gene3D" id="1.25.40.10">
    <property type="entry name" value="Tetratricopeptide repeat domain"/>
    <property type="match status" value="1"/>
</dbReference>
<dbReference type="OrthoDB" id="1806831at2"/>
<protein>
    <submittedName>
        <fullName evidence="3">TPR repeat-containing protein</fullName>
    </submittedName>
</protein>
<name>C8VVG8_DESAS</name>
<dbReference type="SMART" id="SM00028">
    <property type="entry name" value="TPR"/>
    <property type="match status" value="2"/>
</dbReference>
<dbReference type="STRING" id="485916.Dtox_0070"/>
<dbReference type="EMBL" id="CP001720">
    <property type="protein sequence ID" value="ACV61033.1"/>
    <property type="molecule type" value="Genomic_DNA"/>
</dbReference>
<dbReference type="PROSITE" id="PS50005">
    <property type="entry name" value="TPR"/>
    <property type="match status" value="2"/>
</dbReference>
<dbReference type="RefSeq" id="WP_012813485.1">
    <property type="nucleotide sequence ID" value="NC_013216.1"/>
</dbReference>
<keyword evidence="2" id="KW-0472">Membrane</keyword>